<dbReference type="AlphaFoldDB" id="A0A9E2KPT7"/>
<dbReference type="Proteomes" id="UP000824150">
    <property type="component" value="Unassembled WGS sequence"/>
</dbReference>
<organism evidence="3 4">
    <name type="scientific">Candidatus Anaerobiospirillum merdipullorum</name>
    <dbReference type="NCBI Taxonomy" id="2838450"/>
    <lineage>
        <taxon>Bacteria</taxon>
        <taxon>Pseudomonadati</taxon>
        <taxon>Pseudomonadota</taxon>
        <taxon>Gammaproteobacteria</taxon>
        <taxon>Aeromonadales</taxon>
        <taxon>Succinivibrionaceae</taxon>
        <taxon>Anaerobiospirillum</taxon>
    </lineage>
</organism>
<dbReference type="InterPro" id="IPR008278">
    <property type="entry name" value="4-PPantetheinyl_Trfase_dom"/>
</dbReference>
<dbReference type="GO" id="GO:0000287">
    <property type="term" value="F:magnesium ion binding"/>
    <property type="evidence" value="ECO:0007669"/>
    <property type="project" value="InterPro"/>
</dbReference>
<dbReference type="InterPro" id="IPR037143">
    <property type="entry name" value="4-PPantetheinyl_Trfase_dom_sf"/>
</dbReference>
<comment type="caution">
    <text evidence="3">The sequence shown here is derived from an EMBL/GenBank/DDBJ whole genome shotgun (WGS) entry which is preliminary data.</text>
</comment>
<dbReference type="Pfam" id="PF01648">
    <property type="entry name" value="ACPS"/>
    <property type="match status" value="1"/>
</dbReference>
<reference evidence="3" key="2">
    <citation type="submission" date="2021-04" db="EMBL/GenBank/DDBJ databases">
        <authorList>
            <person name="Gilroy R."/>
        </authorList>
    </citation>
    <scope>NUCLEOTIDE SEQUENCE</scope>
    <source>
        <strain evidence="3">687</strain>
    </source>
</reference>
<reference evidence="3" key="1">
    <citation type="journal article" date="2021" name="PeerJ">
        <title>Extensive microbial diversity within the chicken gut microbiome revealed by metagenomics and culture.</title>
        <authorList>
            <person name="Gilroy R."/>
            <person name="Ravi A."/>
            <person name="Getino M."/>
            <person name="Pursley I."/>
            <person name="Horton D.L."/>
            <person name="Alikhan N.F."/>
            <person name="Baker D."/>
            <person name="Gharbi K."/>
            <person name="Hall N."/>
            <person name="Watson M."/>
            <person name="Adriaenssens E.M."/>
            <person name="Foster-Nyarko E."/>
            <person name="Jarju S."/>
            <person name="Secka A."/>
            <person name="Antonio M."/>
            <person name="Oren A."/>
            <person name="Chaudhuri R.R."/>
            <person name="La Ragione R."/>
            <person name="Hildebrand F."/>
            <person name="Pallen M.J."/>
        </authorList>
    </citation>
    <scope>NUCLEOTIDE SEQUENCE</scope>
    <source>
        <strain evidence="3">687</strain>
    </source>
</reference>
<dbReference type="GO" id="GO:0008897">
    <property type="term" value="F:holo-[acyl-carrier-protein] synthase activity"/>
    <property type="evidence" value="ECO:0007669"/>
    <property type="project" value="InterPro"/>
</dbReference>
<dbReference type="Gene3D" id="3.90.470.20">
    <property type="entry name" value="4'-phosphopantetheinyl transferase domain"/>
    <property type="match status" value="1"/>
</dbReference>
<protein>
    <submittedName>
        <fullName evidence="3">4'-phosphopantetheinyl transferase superfamily protein</fullName>
    </submittedName>
</protein>
<dbReference type="EMBL" id="JAHLFG010000077">
    <property type="protein sequence ID" value="MBU3827234.1"/>
    <property type="molecule type" value="Genomic_DNA"/>
</dbReference>
<evidence type="ECO:0000313" key="3">
    <source>
        <dbReference type="EMBL" id="MBU3827234.1"/>
    </source>
</evidence>
<feature type="domain" description="4'-phosphopantetheinyl transferase" evidence="2">
    <location>
        <begin position="101"/>
        <end position="170"/>
    </location>
</feature>
<evidence type="ECO:0000313" key="4">
    <source>
        <dbReference type="Proteomes" id="UP000824150"/>
    </source>
</evidence>
<keyword evidence="1 3" id="KW-0808">Transferase</keyword>
<dbReference type="SUPFAM" id="SSF56214">
    <property type="entry name" value="4'-phosphopantetheinyl transferase"/>
    <property type="match status" value="1"/>
</dbReference>
<accession>A0A9E2KPT7</accession>
<proteinExistence type="predicted"/>
<evidence type="ECO:0000256" key="1">
    <source>
        <dbReference type="ARBA" id="ARBA00022679"/>
    </source>
</evidence>
<name>A0A9E2KPT7_9GAMM</name>
<sequence>MKSTHCLYTATYADLKESTDPRDVAELTKWNLHGRRAGQFLQERFFLRRCFNHYLEQDDATPLPDTCRLSHGKPYFLGDPAFYNLTNTGQALLLLLSHDGPVGVDAECLRKRRNLQAVAKKVLGPAEWQYFTSLASTDEENNAAQLDFFLQRWTWRECLLKASGIALAGLSSVVGDDKERDKVTSPLNVSGLMYSYALSDVGLGEGWFTIFPGDNTGDLSTLGYSPQGEGFTFSALDIKARACAQVN</sequence>
<evidence type="ECO:0000259" key="2">
    <source>
        <dbReference type="Pfam" id="PF01648"/>
    </source>
</evidence>
<gene>
    <name evidence="3" type="ORF">IAA31_07070</name>
</gene>